<keyword evidence="2" id="KW-1185">Reference proteome</keyword>
<dbReference type="Proteomes" id="UP001165427">
    <property type="component" value="Unassembled WGS sequence"/>
</dbReference>
<comment type="caution">
    <text evidence="1">The sequence shown here is derived from an EMBL/GenBank/DDBJ whole genome shotgun (WGS) entry which is preliminary data.</text>
</comment>
<dbReference type="AlphaFoldDB" id="A0AA41R4X9"/>
<evidence type="ECO:0000313" key="1">
    <source>
        <dbReference type="EMBL" id="MCJ8501100.1"/>
    </source>
</evidence>
<dbReference type="RefSeq" id="WP_246907323.1">
    <property type="nucleotide sequence ID" value="NZ_JALJRB010000010.1"/>
</dbReference>
<gene>
    <name evidence="1" type="ORF">MRX98_11000</name>
</gene>
<protein>
    <submittedName>
        <fullName evidence="1">MFS transporter permease</fullName>
    </submittedName>
</protein>
<proteinExistence type="predicted"/>
<accession>A0AA41R4X9</accession>
<name>A0AA41R4X9_9BACT</name>
<reference evidence="1" key="1">
    <citation type="submission" date="2022-04" db="EMBL/GenBank/DDBJ databases">
        <title>Desulfatitalea alkaliphila sp. nov., a novel anaerobic sulfate-reducing bacterium isolated from terrestrial mud volcano, Taman Peninsula, Russia.</title>
        <authorList>
            <person name="Khomyakova M.A."/>
            <person name="Merkel A.Y."/>
            <person name="Slobodkin A.I."/>
        </authorList>
    </citation>
    <scope>NUCLEOTIDE SEQUENCE</scope>
    <source>
        <strain evidence="1">M08but</strain>
    </source>
</reference>
<organism evidence="1 2">
    <name type="scientific">Desulfatitalea alkaliphila</name>
    <dbReference type="NCBI Taxonomy" id="2929485"/>
    <lineage>
        <taxon>Bacteria</taxon>
        <taxon>Pseudomonadati</taxon>
        <taxon>Thermodesulfobacteriota</taxon>
        <taxon>Desulfobacteria</taxon>
        <taxon>Desulfobacterales</taxon>
        <taxon>Desulfosarcinaceae</taxon>
        <taxon>Desulfatitalea</taxon>
    </lineage>
</organism>
<dbReference type="EMBL" id="JALJRB010000010">
    <property type="protein sequence ID" value="MCJ8501100.1"/>
    <property type="molecule type" value="Genomic_DNA"/>
</dbReference>
<evidence type="ECO:0000313" key="2">
    <source>
        <dbReference type="Proteomes" id="UP001165427"/>
    </source>
</evidence>
<sequence length="157" mass="18361">MGVDKEMRIVVVPKEEAVFWMDRFGHWYNEGGRLRHKKIVDYFNAAICRDRDGYFVQQVRDNIVEKVYFRYEDTPLFVVDATAEDPVRLMLNTRETIALETDPLFIQEDNLYLQRGEDRIKFSDRALLKLAGRIGYNEAQGYVLLTPAGNCPIPQRP</sequence>